<sequence>MIVPVPLHWTRLLRRRYNQAALLARGLAAQTGLEHCPDLLHRHRRTRKLEEASAEERFAALASAIRVHPGRARRIAGRAVLLVDDVMTSGATLSACAIACREAGAAVVDVVTLARVALDD</sequence>
<dbReference type="SUPFAM" id="SSF53271">
    <property type="entry name" value="PRTase-like"/>
    <property type="match status" value="1"/>
</dbReference>
<dbReference type="InterPro" id="IPR000836">
    <property type="entry name" value="PRTase_dom"/>
</dbReference>
<dbReference type="AlphaFoldDB" id="A0A8J3H3W8"/>
<gene>
    <name evidence="3" type="ORF">GCM10010961_07600</name>
</gene>
<protein>
    <recommendedName>
        <fullName evidence="2">Phosphoribosyltransferase domain-containing protein</fullName>
    </recommendedName>
</protein>
<dbReference type="PANTHER" id="PTHR47505">
    <property type="entry name" value="DNA UTILIZATION PROTEIN YHGH"/>
    <property type="match status" value="1"/>
</dbReference>
<dbReference type="CDD" id="cd06223">
    <property type="entry name" value="PRTases_typeI"/>
    <property type="match status" value="1"/>
</dbReference>
<proteinExistence type="inferred from homology"/>
<reference evidence="3" key="2">
    <citation type="submission" date="2020-09" db="EMBL/GenBank/DDBJ databases">
        <authorList>
            <person name="Sun Q."/>
            <person name="Zhou Y."/>
        </authorList>
    </citation>
    <scope>NUCLEOTIDE SEQUENCE</scope>
    <source>
        <strain evidence="3">CGMCC 1.7081</strain>
    </source>
</reference>
<evidence type="ECO:0000259" key="2">
    <source>
        <dbReference type="Pfam" id="PF00156"/>
    </source>
</evidence>
<dbReference type="Pfam" id="PF00156">
    <property type="entry name" value="Pribosyltran"/>
    <property type="match status" value="1"/>
</dbReference>
<evidence type="ECO:0000256" key="1">
    <source>
        <dbReference type="ARBA" id="ARBA00008007"/>
    </source>
</evidence>
<dbReference type="PANTHER" id="PTHR47505:SF1">
    <property type="entry name" value="DNA UTILIZATION PROTEIN YHGH"/>
    <property type="match status" value="1"/>
</dbReference>
<dbReference type="EMBL" id="BNAP01000002">
    <property type="protein sequence ID" value="GHG82796.1"/>
    <property type="molecule type" value="Genomic_DNA"/>
</dbReference>
<organism evidence="3 4">
    <name type="scientific">Pseudodonghicola xiamenensis</name>
    <dbReference type="NCBI Taxonomy" id="337702"/>
    <lineage>
        <taxon>Bacteria</taxon>
        <taxon>Pseudomonadati</taxon>
        <taxon>Pseudomonadota</taxon>
        <taxon>Alphaproteobacteria</taxon>
        <taxon>Rhodobacterales</taxon>
        <taxon>Paracoccaceae</taxon>
        <taxon>Pseudodonghicola</taxon>
    </lineage>
</organism>
<name>A0A8J3H3W8_9RHOB</name>
<accession>A0A8J3H3W8</accession>
<dbReference type="InterPro" id="IPR051910">
    <property type="entry name" value="ComF/GntX_DNA_util-trans"/>
</dbReference>
<feature type="domain" description="Phosphoribosyltransferase" evidence="2">
    <location>
        <begin position="60"/>
        <end position="115"/>
    </location>
</feature>
<dbReference type="Gene3D" id="3.40.50.2020">
    <property type="match status" value="1"/>
</dbReference>
<keyword evidence="4" id="KW-1185">Reference proteome</keyword>
<reference evidence="3" key="1">
    <citation type="journal article" date="2014" name="Int. J. Syst. Evol. Microbiol.">
        <title>Complete genome sequence of Corynebacterium casei LMG S-19264T (=DSM 44701T), isolated from a smear-ripened cheese.</title>
        <authorList>
            <consortium name="US DOE Joint Genome Institute (JGI-PGF)"/>
            <person name="Walter F."/>
            <person name="Albersmeier A."/>
            <person name="Kalinowski J."/>
            <person name="Ruckert C."/>
        </authorList>
    </citation>
    <scope>NUCLEOTIDE SEQUENCE</scope>
    <source>
        <strain evidence="3">CGMCC 1.7081</strain>
    </source>
</reference>
<evidence type="ECO:0000313" key="3">
    <source>
        <dbReference type="EMBL" id="GHG82796.1"/>
    </source>
</evidence>
<dbReference type="InterPro" id="IPR029057">
    <property type="entry name" value="PRTase-like"/>
</dbReference>
<dbReference type="Proteomes" id="UP000611500">
    <property type="component" value="Unassembled WGS sequence"/>
</dbReference>
<comment type="caution">
    <text evidence="3">The sequence shown here is derived from an EMBL/GenBank/DDBJ whole genome shotgun (WGS) entry which is preliminary data.</text>
</comment>
<evidence type="ECO:0000313" key="4">
    <source>
        <dbReference type="Proteomes" id="UP000611500"/>
    </source>
</evidence>
<comment type="similarity">
    <text evidence="1">Belongs to the ComF/GntX family.</text>
</comment>